<sequence length="269" mass="29687">MHLNDKKDRADSDLFESINDEEMQELVRLAQEESMQKEAFEEESPVRRFPKWMFWIISVVFLFSTFSFVIQSYSIPTFEFLSASARLSADPEIQIVKKAVVTVAAGDSKGTGFSIASDGRILTNAHVVEGHEQVTVDFPDNGIFLADVEAVYEQSDLALLKVKGDGLPYLELADDPEFIEGDPVIFIGNPLRFHGIANKGAILGPTQLSGWDDEVIMMNAPVYRGNSGSPVIDHDGQVIGVVFAVMEHEVYGKVGLFVPIGLFQDTAPL</sequence>
<dbReference type="Pfam" id="PF13365">
    <property type="entry name" value="Trypsin_2"/>
    <property type="match status" value="1"/>
</dbReference>
<evidence type="ECO:0000256" key="2">
    <source>
        <dbReference type="SAM" id="Phobius"/>
    </source>
</evidence>
<feature type="transmembrane region" description="Helical" evidence="2">
    <location>
        <begin position="52"/>
        <end position="70"/>
    </location>
</feature>
<protein>
    <submittedName>
        <fullName evidence="3">S1C family serine protease</fullName>
        <ecNumber evidence="3">3.4.21.-</ecNumber>
    </submittedName>
</protein>
<name>A0ABW4KPJ5_9BACI</name>
<gene>
    <name evidence="3" type="ORF">ACFSCZ_15755</name>
</gene>
<dbReference type="PANTHER" id="PTHR43019:SF23">
    <property type="entry name" value="PROTEASE DO-LIKE 5, CHLOROPLASTIC"/>
    <property type="match status" value="1"/>
</dbReference>
<keyword evidence="2" id="KW-0812">Transmembrane</keyword>
<dbReference type="PANTHER" id="PTHR43019">
    <property type="entry name" value="SERINE ENDOPROTEASE DEGS"/>
    <property type="match status" value="1"/>
</dbReference>
<keyword evidence="3" id="KW-0378">Hydrolase</keyword>
<dbReference type="InterPro" id="IPR001940">
    <property type="entry name" value="Peptidase_S1C"/>
</dbReference>
<dbReference type="PRINTS" id="PR00834">
    <property type="entry name" value="PROTEASES2C"/>
</dbReference>
<dbReference type="EC" id="3.4.21.-" evidence="3"/>
<accession>A0ABW4KPJ5</accession>
<dbReference type="InterPro" id="IPR043504">
    <property type="entry name" value="Peptidase_S1_PA_chymotrypsin"/>
</dbReference>
<dbReference type="Proteomes" id="UP001597301">
    <property type="component" value="Unassembled WGS sequence"/>
</dbReference>
<evidence type="ECO:0000256" key="1">
    <source>
        <dbReference type="ARBA" id="ARBA00022825"/>
    </source>
</evidence>
<dbReference type="GO" id="GO:0006508">
    <property type="term" value="P:proteolysis"/>
    <property type="evidence" value="ECO:0007669"/>
    <property type="project" value="UniProtKB-KW"/>
</dbReference>
<dbReference type="GO" id="GO:0008233">
    <property type="term" value="F:peptidase activity"/>
    <property type="evidence" value="ECO:0007669"/>
    <property type="project" value="UniProtKB-KW"/>
</dbReference>
<dbReference type="RefSeq" id="WP_380775167.1">
    <property type="nucleotide sequence ID" value="NZ_JBHUEO010000062.1"/>
</dbReference>
<reference evidence="4" key="1">
    <citation type="journal article" date="2019" name="Int. J. Syst. Evol. Microbiol.">
        <title>The Global Catalogue of Microorganisms (GCM) 10K type strain sequencing project: providing services to taxonomists for standard genome sequencing and annotation.</title>
        <authorList>
            <consortium name="The Broad Institute Genomics Platform"/>
            <consortium name="The Broad Institute Genome Sequencing Center for Infectious Disease"/>
            <person name="Wu L."/>
            <person name="Ma J."/>
        </authorList>
    </citation>
    <scope>NUCLEOTIDE SEQUENCE [LARGE SCALE GENOMIC DNA]</scope>
    <source>
        <strain evidence="4">CGMCC 1.12295</strain>
    </source>
</reference>
<evidence type="ECO:0000313" key="4">
    <source>
        <dbReference type="Proteomes" id="UP001597301"/>
    </source>
</evidence>
<dbReference type="InterPro" id="IPR009003">
    <property type="entry name" value="Peptidase_S1_PA"/>
</dbReference>
<organism evidence="3 4">
    <name type="scientific">Siminovitchia sediminis</name>
    <dbReference type="NCBI Taxonomy" id="1274353"/>
    <lineage>
        <taxon>Bacteria</taxon>
        <taxon>Bacillati</taxon>
        <taxon>Bacillota</taxon>
        <taxon>Bacilli</taxon>
        <taxon>Bacillales</taxon>
        <taxon>Bacillaceae</taxon>
        <taxon>Siminovitchia</taxon>
    </lineage>
</organism>
<keyword evidence="2" id="KW-0472">Membrane</keyword>
<keyword evidence="3" id="KW-0645">Protease</keyword>
<evidence type="ECO:0000313" key="3">
    <source>
        <dbReference type="EMBL" id="MFD1708175.1"/>
    </source>
</evidence>
<proteinExistence type="predicted"/>
<dbReference type="Gene3D" id="2.40.10.10">
    <property type="entry name" value="Trypsin-like serine proteases"/>
    <property type="match status" value="2"/>
</dbReference>
<keyword evidence="4" id="KW-1185">Reference proteome</keyword>
<keyword evidence="1" id="KW-0720">Serine protease</keyword>
<dbReference type="EMBL" id="JBHUEO010000062">
    <property type="protein sequence ID" value="MFD1708175.1"/>
    <property type="molecule type" value="Genomic_DNA"/>
</dbReference>
<comment type="caution">
    <text evidence="3">The sequence shown here is derived from an EMBL/GenBank/DDBJ whole genome shotgun (WGS) entry which is preliminary data.</text>
</comment>
<keyword evidence="2" id="KW-1133">Transmembrane helix</keyword>
<dbReference type="SUPFAM" id="SSF50494">
    <property type="entry name" value="Trypsin-like serine proteases"/>
    <property type="match status" value="1"/>
</dbReference>